<name>A0A1X0NYQ6_9TRYP</name>
<evidence type="ECO:0000256" key="1">
    <source>
        <dbReference type="SAM" id="MobiDB-lite"/>
    </source>
</evidence>
<comment type="caution">
    <text evidence="3">The sequence shown here is derived from an EMBL/GenBank/DDBJ whole genome shotgun (WGS) entry which is preliminary data.</text>
</comment>
<feature type="compositionally biased region" description="Low complexity" evidence="1">
    <location>
        <begin position="492"/>
        <end position="515"/>
    </location>
</feature>
<dbReference type="Proteomes" id="UP000192257">
    <property type="component" value="Unassembled WGS sequence"/>
</dbReference>
<feature type="region of interest" description="Disordered" evidence="1">
    <location>
        <begin position="489"/>
        <end position="522"/>
    </location>
</feature>
<keyword evidence="2" id="KW-0732">Signal</keyword>
<keyword evidence="4" id="KW-1185">Reference proteome</keyword>
<dbReference type="VEuPathDB" id="TriTrypDB:TM35_000112220"/>
<reference evidence="3 4" key="1">
    <citation type="submission" date="2017-03" db="EMBL/GenBank/DDBJ databases">
        <title>An alternative strategy for trypanosome survival in the mammalian bloodstream revealed through genome and transcriptome analysis of the ubiquitous bovine parasite Trypanosoma (Megatrypanum) theileri.</title>
        <authorList>
            <person name="Kelly S."/>
            <person name="Ivens A."/>
            <person name="Mott A."/>
            <person name="O'Neill E."/>
            <person name="Emms D."/>
            <person name="Macleod O."/>
            <person name="Voorheis P."/>
            <person name="Matthews J."/>
            <person name="Matthews K."/>
            <person name="Carrington M."/>
        </authorList>
    </citation>
    <scope>NUCLEOTIDE SEQUENCE [LARGE SCALE GENOMIC DNA]</scope>
    <source>
        <strain evidence="3">Edinburgh</strain>
    </source>
</reference>
<dbReference type="GeneID" id="39984711"/>
<protein>
    <submittedName>
        <fullName evidence="3">Uncharacterized protein</fullName>
    </submittedName>
</protein>
<feature type="chain" id="PRO_5012959025" evidence="2">
    <location>
        <begin position="22"/>
        <end position="567"/>
    </location>
</feature>
<feature type="signal peptide" evidence="2">
    <location>
        <begin position="1"/>
        <end position="21"/>
    </location>
</feature>
<organism evidence="3 4">
    <name type="scientific">Trypanosoma theileri</name>
    <dbReference type="NCBI Taxonomy" id="67003"/>
    <lineage>
        <taxon>Eukaryota</taxon>
        <taxon>Discoba</taxon>
        <taxon>Euglenozoa</taxon>
        <taxon>Kinetoplastea</taxon>
        <taxon>Metakinetoplastina</taxon>
        <taxon>Trypanosomatida</taxon>
        <taxon>Trypanosomatidae</taxon>
        <taxon>Trypanosoma</taxon>
    </lineage>
</organism>
<evidence type="ECO:0000313" key="4">
    <source>
        <dbReference type="Proteomes" id="UP000192257"/>
    </source>
</evidence>
<evidence type="ECO:0000256" key="2">
    <source>
        <dbReference type="SAM" id="SignalP"/>
    </source>
</evidence>
<dbReference type="RefSeq" id="XP_028883754.1">
    <property type="nucleotide sequence ID" value="XM_029024931.1"/>
</dbReference>
<accession>A0A1X0NYQ6</accession>
<evidence type="ECO:0000313" key="3">
    <source>
        <dbReference type="EMBL" id="ORC89688.1"/>
    </source>
</evidence>
<sequence length="567" mass="66668">MMRRLFTSLGLLSCCAQRSVASYPTPGMSRGMDKTNRKKYNFLNNERMVEKEKGLRNRREIRRRDDVNWHRRVSYRETVNHAVVKYIRYFPENVKRYVFYKDVRERNGGTRFHGMRKAPGVTSRRILHWVENEILKPENREHLIELIKSTGETPPTEEEWARYTDKKTGEIMISLYFHKRVEGHLRSFCVRPPNKRDHWRDFNAFLMANRNNFDICLPMRTWSLRQGPIRDDELIERSSQKEVRDILGELERYQLPHALRAFEQLTPAEREVIVQKAEENREALHREYERERLFSAKVMCGVTALKEIRALTFPAITYYNEEYYKYVIRRGGSVDATLRQSKSDIPSWFTLSQEVKLKYYCFERTMMLHPVSGAHLYIRYATRDYGMQREEAYERWSALSDLQRAALNFCFYSPIAEPPRGTSAFRRFYIKQCFRHGLVVSGKASGNHAFFLRTKKLWMNMNADERAQFDDTDSFASVFPLQPTTSIVKNGRTTSDTNRVSSSSSSATAVISSNSLDDEDEDDVTVGDSYYFEDEPIDDSDDHLESHIVKAHKMTPQKKEVHAVFTV</sequence>
<dbReference type="EMBL" id="NBCO01000011">
    <property type="protein sequence ID" value="ORC89688.1"/>
    <property type="molecule type" value="Genomic_DNA"/>
</dbReference>
<gene>
    <name evidence="3" type="ORF">TM35_000112220</name>
</gene>
<dbReference type="AlphaFoldDB" id="A0A1X0NYQ6"/>
<proteinExistence type="predicted"/>
<dbReference type="OrthoDB" id="277701at2759"/>